<comment type="subcellular location">
    <subcellularLocation>
        <location evidence="1">Membrane</location>
        <topology evidence="1">Multi-pass membrane protein</topology>
    </subcellularLocation>
</comment>
<feature type="transmembrane region" description="Helical" evidence="6">
    <location>
        <begin position="213"/>
        <end position="232"/>
    </location>
</feature>
<keyword evidence="5 6" id="KW-0472">Membrane</keyword>
<dbReference type="InterPro" id="IPR050638">
    <property type="entry name" value="AA-Vitamin_Transporters"/>
</dbReference>
<dbReference type="RefSeq" id="WP_345534825.1">
    <property type="nucleotide sequence ID" value="NZ_BAABLD010000017.1"/>
</dbReference>
<evidence type="ECO:0000259" key="7">
    <source>
        <dbReference type="Pfam" id="PF00892"/>
    </source>
</evidence>
<feature type="transmembrane region" description="Helical" evidence="6">
    <location>
        <begin position="94"/>
        <end position="116"/>
    </location>
</feature>
<dbReference type="InterPro" id="IPR000620">
    <property type="entry name" value="EamA_dom"/>
</dbReference>
<feature type="transmembrane region" description="Helical" evidence="6">
    <location>
        <begin position="123"/>
        <end position="145"/>
    </location>
</feature>
<sequence>MTALFRSSVLQLLLLAAIWGASFLFLRIGVPVFGPAKLIFLRVALAAVFLSGVALWLKQGLALRGNVQHYFVIGVLSAGLPFLLYGYAAQSLNASMLAIVNAMTPIFGALVAAIWLRIPLRPLAMLGLALGFGGVLLIVGADLGTRGAQDWLAYLAALGAPFCYAIATSYTRKYAAAIPPFAQAHGSCWTAAIATLPLALWLPARAEPVAGDWLAVLALAVLCTGWAYLIFFRLLASIGPARTMTVTFLIPVFGVLWGHLFLGESITLIMLAGGVIVLLGTALANGLIGRRGD</sequence>
<feature type="domain" description="EamA" evidence="7">
    <location>
        <begin position="8"/>
        <end position="139"/>
    </location>
</feature>
<feature type="domain" description="EamA" evidence="7">
    <location>
        <begin position="152"/>
        <end position="285"/>
    </location>
</feature>
<feature type="transmembrane region" description="Helical" evidence="6">
    <location>
        <begin position="12"/>
        <end position="33"/>
    </location>
</feature>
<feature type="transmembrane region" description="Helical" evidence="6">
    <location>
        <begin position="182"/>
        <end position="201"/>
    </location>
</feature>
<dbReference type="PANTHER" id="PTHR32322">
    <property type="entry name" value="INNER MEMBRANE TRANSPORTER"/>
    <property type="match status" value="1"/>
</dbReference>
<evidence type="ECO:0000256" key="4">
    <source>
        <dbReference type="ARBA" id="ARBA00022989"/>
    </source>
</evidence>
<dbReference type="Proteomes" id="UP001500547">
    <property type="component" value="Unassembled WGS sequence"/>
</dbReference>
<evidence type="ECO:0000313" key="9">
    <source>
        <dbReference type="Proteomes" id="UP001500547"/>
    </source>
</evidence>
<feature type="transmembrane region" description="Helical" evidence="6">
    <location>
        <begin position="69"/>
        <end position="88"/>
    </location>
</feature>
<dbReference type="SUPFAM" id="SSF103481">
    <property type="entry name" value="Multidrug resistance efflux transporter EmrE"/>
    <property type="match status" value="2"/>
</dbReference>
<evidence type="ECO:0000256" key="5">
    <source>
        <dbReference type="ARBA" id="ARBA00023136"/>
    </source>
</evidence>
<organism evidence="8 9">
    <name type="scientific">Viridibacterium curvum</name>
    <dbReference type="NCBI Taxonomy" id="1101404"/>
    <lineage>
        <taxon>Bacteria</taxon>
        <taxon>Pseudomonadati</taxon>
        <taxon>Pseudomonadota</taxon>
        <taxon>Betaproteobacteria</taxon>
        <taxon>Rhodocyclales</taxon>
        <taxon>Rhodocyclaceae</taxon>
        <taxon>Viridibacterium</taxon>
    </lineage>
</organism>
<gene>
    <name evidence="8" type="ORF">GCM10025770_39260</name>
</gene>
<comment type="similarity">
    <text evidence="2">Belongs to the EamA transporter family.</text>
</comment>
<feature type="transmembrane region" description="Helical" evidence="6">
    <location>
        <begin position="244"/>
        <end position="262"/>
    </location>
</feature>
<name>A0ABP9R8A6_9RHOO</name>
<dbReference type="Gene3D" id="1.10.3730.20">
    <property type="match status" value="1"/>
</dbReference>
<evidence type="ECO:0000256" key="3">
    <source>
        <dbReference type="ARBA" id="ARBA00022692"/>
    </source>
</evidence>
<keyword evidence="9" id="KW-1185">Reference proteome</keyword>
<feature type="transmembrane region" description="Helical" evidence="6">
    <location>
        <begin position="151"/>
        <end position="170"/>
    </location>
</feature>
<evidence type="ECO:0000313" key="8">
    <source>
        <dbReference type="EMBL" id="GAA5172690.1"/>
    </source>
</evidence>
<evidence type="ECO:0000256" key="1">
    <source>
        <dbReference type="ARBA" id="ARBA00004141"/>
    </source>
</evidence>
<keyword evidence="4 6" id="KW-1133">Transmembrane helix</keyword>
<dbReference type="PANTHER" id="PTHR32322:SF2">
    <property type="entry name" value="EAMA DOMAIN-CONTAINING PROTEIN"/>
    <property type="match status" value="1"/>
</dbReference>
<evidence type="ECO:0000256" key="2">
    <source>
        <dbReference type="ARBA" id="ARBA00007362"/>
    </source>
</evidence>
<dbReference type="InterPro" id="IPR037185">
    <property type="entry name" value="EmrE-like"/>
</dbReference>
<reference evidence="9" key="1">
    <citation type="journal article" date="2019" name="Int. J. Syst. Evol. Microbiol.">
        <title>The Global Catalogue of Microorganisms (GCM) 10K type strain sequencing project: providing services to taxonomists for standard genome sequencing and annotation.</title>
        <authorList>
            <consortium name="The Broad Institute Genomics Platform"/>
            <consortium name="The Broad Institute Genome Sequencing Center for Infectious Disease"/>
            <person name="Wu L."/>
            <person name="Ma J."/>
        </authorList>
    </citation>
    <scope>NUCLEOTIDE SEQUENCE [LARGE SCALE GENOMIC DNA]</scope>
    <source>
        <strain evidence="9">JCM 18715</strain>
    </source>
</reference>
<comment type="caution">
    <text evidence="8">The sequence shown here is derived from an EMBL/GenBank/DDBJ whole genome shotgun (WGS) entry which is preliminary data.</text>
</comment>
<protein>
    <submittedName>
        <fullName evidence="8">DMT family transporter</fullName>
    </submittedName>
</protein>
<evidence type="ECO:0000256" key="6">
    <source>
        <dbReference type="SAM" id="Phobius"/>
    </source>
</evidence>
<dbReference type="EMBL" id="BAABLD010000017">
    <property type="protein sequence ID" value="GAA5172690.1"/>
    <property type="molecule type" value="Genomic_DNA"/>
</dbReference>
<keyword evidence="3 6" id="KW-0812">Transmembrane</keyword>
<accession>A0ABP9R8A6</accession>
<feature type="transmembrane region" description="Helical" evidence="6">
    <location>
        <begin position="268"/>
        <end position="288"/>
    </location>
</feature>
<feature type="transmembrane region" description="Helical" evidence="6">
    <location>
        <begin position="39"/>
        <end position="57"/>
    </location>
</feature>
<dbReference type="Pfam" id="PF00892">
    <property type="entry name" value="EamA"/>
    <property type="match status" value="2"/>
</dbReference>
<proteinExistence type="inferred from homology"/>